<evidence type="ECO:0000256" key="7">
    <source>
        <dbReference type="ARBA" id="ARBA00022989"/>
    </source>
</evidence>
<comment type="similarity">
    <text evidence="2">Belongs to the glycosyltransferase 31 family.</text>
</comment>
<dbReference type="Gene3D" id="3.40.30.10">
    <property type="entry name" value="Glutaredoxin"/>
    <property type="match status" value="1"/>
</dbReference>
<proteinExistence type="inferred from homology"/>
<evidence type="ECO:0000256" key="2">
    <source>
        <dbReference type="ARBA" id="ARBA00008661"/>
    </source>
</evidence>
<evidence type="ECO:0000256" key="3">
    <source>
        <dbReference type="ARBA" id="ARBA00022676"/>
    </source>
</evidence>
<dbReference type="SUPFAM" id="SSF52833">
    <property type="entry name" value="Thioredoxin-like"/>
    <property type="match status" value="1"/>
</dbReference>
<gene>
    <name evidence="12" type="ORF">AZE42_05331</name>
</gene>
<evidence type="ECO:0000256" key="1">
    <source>
        <dbReference type="ARBA" id="ARBA00004323"/>
    </source>
</evidence>
<dbReference type="STRING" id="180088.A0A1J8QBV0"/>
<feature type="transmembrane region" description="Helical" evidence="11">
    <location>
        <begin position="491"/>
        <end position="515"/>
    </location>
</feature>
<organism evidence="12 13">
    <name type="scientific">Rhizopogon vesiculosus</name>
    <dbReference type="NCBI Taxonomy" id="180088"/>
    <lineage>
        <taxon>Eukaryota</taxon>
        <taxon>Fungi</taxon>
        <taxon>Dikarya</taxon>
        <taxon>Basidiomycota</taxon>
        <taxon>Agaricomycotina</taxon>
        <taxon>Agaricomycetes</taxon>
        <taxon>Agaricomycetidae</taxon>
        <taxon>Boletales</taxon>
        <taxon>Suillineae</taxon>
        <taxon>Rhizopogonaceae</taxon>
        <taxon>Rhizopogon</taxon>
    </lineage>
</organism>
<evidence type="ECO:0000256" key="9">
    <source>
        <dbReference type="ARBA" id="ARBA00023136"/>
    </source>
</evidence>
<keyword evidence="8" id="KW-0333">Golgi apparatus</keyword>
<keyword evidence="5 11" id="KW-0812">Transmembrane</keyword>
<dbReference type="PANTHER" id="PTHR11214:SF333">
    <property type="entry name" value="GLYCOSYLTRANSFERASE FAMILY 31 PROTEIN"/>
    <property type="match status" value="1"/>
</dbReference>
<dbReference type="InterPro" id="IPR036249">
    <property type="entry name" value="Thioredoxin-like_sf"/>
</dbReference>
<dbReference type="InterPro" id="IPR002659">
    <property type="entry name" value="Glyco_trans_31"/>
</dbReference>
<name>A0A1J8QBV0_9AGAM</name>
<keyword evidence="3" id="KW-0328">Glycosyltransferase</keyword>
<dbReference type="GO" id="GO:0051072">
    <property type="term" value="P:4,6-pyruvylated galactose residue biosynthetic process"/>
    <property type="evidence" value="ECO:0007669"/>
    <property type="project" value="TreeGrafter"/>
</dbReference>
<comment type="caution">
    <text evidence="12">The sequence shown here is derived from an EMBL/GenBank/DDBJ whole genome shotgun (WGS) entry which is preliminary data.</text>
</comment>
<dbReference type="AlphaFoldDB" id="A0A1J8QBV0"/>
<dbReference type="OrthoDB" id="2139606at2759"/>
<dbReference type="CDD" id="cd00570">
    <property type="entry name" value="GST_N_family"/>
    <property type="match status" value="1"/>
</dbReference>
<accession>A0A1J8QBV0</accession>
<keyword evidence="6" id="KW-0735">Signal-anchor</keyword>
<keyword evidence="13" id="KW-1185">Reference proteome</keyword>
<dbReference type="GO" id="GO:0000139">
    <property type="term" value="C:Golgi membrane"/>
    <property type="evidence" value="ECO:0007669"/>
    <property type="project" value="UniProtKB-SubCell"/>
</dbReference>
<evidence type="ECO:0000313" key="13">
    <source>
        <dbReference type="Proteomes" id="UP000183567"/>
    </source>
</evidence>
<keyword evidence="9 11" id="KW-0472">Membrane</keyword>
<evidence type="ECO:0000256" key="11">
    <source>
        <dbReference type="SAM" id="Phobius"/>
    </source>
</evidence>
<feature type="region of interest" description="Disordered" evidence="10">
    <location>
        <begin position="899"/>
        <end position="921"/>
    </location>
</feature>
<keyword evidence="7 11" id="KW-1133">Transmembrane helix</keyword>
<dbReference type="EMBL" id="LVVM01001623">
    <property type="protein sequence ID" value="OJA18135.1"/>
    <property type="molecule type" value="Genomic_DNA"/>
</dbReference>
<evidence type="ECO:0000313" key="12">
    <source>
        <dbReference type="EMBL" id="OJA18135.1"/>
    </source>
</evidence>
<evidence type="ECO:0000256" key="8">
    <source>
        <dbReference type="ARBA" id="ARBA00023034"/>
    </source>
</evidence>
<dbReference type="GO" id="GO:0016758">
    <property type="term" value="F:hexosyltransferase activity"/>
    <property type="evidence" value="ECO:0007669"/>
    <property type="project" value="InterPro"/>
</dbReference>
<evidence type="ECO:0000256" key="4">
    <source>
        <dbReference type="ARBA" id="ARBA00022679"/>
    </source>
</evidence>
<protein>
    <submittedName>
        <fullName evidence="12">Uncharacterized protein</fullName>
    </submittedName>
</protein>
<sequence>MSAIPKAVLYYSPHSVWSSATLLALYEKGYGTEEVDLKVVDTDKGEEFSPTFLRLSPKAMVPTLVVPLRGSLASDMESRFKAVSETKEEKALIEFLDKSRSATSHTHTTSSAPAPSLSPATVEFANVSSKIIDIIQADDVSPDRLQYLNARDRASLQELGKSVVPVLESKRSAIVGYLTQCENGAIRMSEKTKAFWRDKRMAIEIVLRVFSGEDVDEYLARSKDMWEVTIPGVLTQVNKELIGPYALGDQVSIADLHFSAWFCHLVKLAGGSPSDDGDTAVKKVEGHIGNGFILPEDFLSSAFSPFTEEKPALKMCTDKYERLAKFAGHFFAACLPRSFPMPWPALSPTHFEPSTNEGDDILSGIDFRETLSSGPSNGAILPLSERAETGYPDIMSGRSSSDSSSSATATPSRGPSPLPFSRHSSSPSETESNSPLLGLGRYTSSREGGWNLRALVSNSSRRRKREGRKWRAFKSGLRRIVRHPLFPRQPLTIIFALLMFTIFAISLTLFLLYILNPDKEPLPWRAYCTIPPTTSVPPRYRTTLPYPYINPLPKAMPPSFPPDDLDTLPPAGLFLGVFSMDSSLERRMLIRTTWATHPRSRNGAGEGDDGMGTSRTVVRFILGQPRKGWERRIQTEMEMFNDIIILPCPENMNSGKSHAYFTWAASNAWVPPVYFNTTHPMPEFSYSTQHTPALRPAPHDSYLVWQDSASGHPMPWVRPDYVAKVDDDAFVMLAELEARVRIELHAIAQRPYGMPYTSPASASARVEVESSTPVDTPLSTMVEQEKRDESLDDPLVYWGYLVKEKFMAGELYALSWSLVDWLSKDQTVKGLTKGTEDKLTARWMSLHPRAGEIRWSSDHCWIYDHPRSGTVYSHGFLFPSEVSRIKKSVLSYLEKVSSNSSTGTILPSNPAAGTSPTPSSWAHSSVSTFGTQYQQPLQDMDFAHTVEALVEGSDMSKLQEGISTGAERAWHNREGRITRYESKRVGGTIVVHFIKKHVWFLETALAFLEGDNFSEAELEGLNTDNDRLNVGLSSVWTDSSVFKQTNASAAL</sequence>
<feature type="compositionally biased region" description="Low complexity" evidence="10">
    <location>
        <begin position="396"/>
        <end position="435"/>
    </location>
</feature>
<dbReference type="PANTHER" id="PTHR11214">
    <property type="entry name" value="BETA-1,3-N-ACETYLGLUCOSAMINYLTRANSFERASE"/>
    <property type="match status" value="1"/>
</dbReference>
<feature type="region of interest" description="Disordered" evidence="10">
    <location>
        <begin position="390"/>
        <end position="438"/>
    </location>
</feature>
<reference evidence="12 13" key="1">
    <citation type="submission" date="2016-03" db="EMBL/GenBank/DDBJ databases">
        <title>Comparative genomics of the ectomycorrhizal sister species Rhizopogon vinicolor and Rhizopogon vesiculosus (Basidiomycota: Boletales) reveals a divergence of the mating type B locus.</title>
        <authorList>
            <person name="Mujic A.B."/>
            <person name="Kuo A."/>
            <person name="Tritt A."/>
            <person name="Lipzen A."/>
            <person name="Chen C."/>
            <person name="Johnson J."/>
            <person name="Sharma A."/>
            <person name="Barry K."/>
            <person name="Grigoriev I.V."/>
            <person name="Spatafora J.W."/>
        </authorList>
    </citation>
    <scope>NUCLEOTIDE SEQUENCE [LARGE SCALE GENOMIC DNA]</scope>
    <source>
        <strain evidence="12 13">AM-OR11-056</strain>
    </source>
</reference>
<dbReference type="Proteomes" id="UP000183567">
    <property type="component" value="Unassembled WGS sequence"/>
</dbReference>
<evidence type="ECO:0000256" key="6">
    <source>
        <dbReference type="ARBA" id="ARBA00022968"/>
    </source>
</evidence>
<evidence type="ECO:0000256" key="10">
    <source>
        <dbReference type="SAM" id="MobiDB-lite"/>
    </source>
</evidence>
<evidence type="ECO:0000256" key="5">
    <source>
        <dbReference type="ARBA" id="ARBA00022692"/>
    </source>
</evidence>
<keyword evidence="4" id="KW-0808">Transferase</keyword>
<comment type="subcellular location">
    <subcellularLocation>
        <location evidence="1">Golgi apparatus membrane</location>
        <topology evidence="1">Single-pass type II membrane protein</topology>
    </subcellularLocation>
</comment>